<evidence type="ECO:0000256" key="4">
    <source>
        <dbReference type="ARBA" id="ARBA00022759"/>
    </source>
</evidence>
<reference evidence="8 9" key="1">
    <citation type="submission" date="2018-12" db="EMBL/GenBank/DDBJ databases">
        <title>Draft genome sequence of Xylaria grammica IHI A82.</title>
        <authorList>
            <person name="Buettner E."/>
            <person name="Kellner H."/>
        </authorList>
    </citation>
    <scope>NUCLEOTIDE SEQUENCE [LARGE SCALE GENOMIC DNA]</scope>
    <source>
        <strain evidence="8 9">IHI A82</strain>
    </source>
</reference>
<dbReference type="STRING" id="363999.A0A439DI91"/>
<comment type="caution">
    <text evidence="8">The sequence shown here is derived from an EMBL/GenBank/DDBJ whole genome shotgun (WGS) entry which is preliminary data.</text>
</comment>
<evidence type="ECO:0000256" key="6">
    <source>
        <dbReference type="ARBA" id="ARBA00023157"/>
    </source>
</evidence>
<keyword evidence="6" id="KW-1015">Disulfide bond</keyword>
<proteinExistence type="inferred from homology"/>
<keyword evidence="5" id="KW-0378">Hydrolase</keyword>
<dbReference type="InterPro" id="IPR008947">
    <property type="entry name" value="PLipase_C/P1_nuclease_dom_sf"/>
</dbReference>
<dbReference type="PANTHER" id="PTHR33146:SF26">
    <property type="entry name" value="ENDONUCLEASE 4"/>
    <property type="match status" value="1"/>
</dbReference>
<sequence length="307" mass="34241">MRLDPRVLFLGASVLPGAVAWGSLGHITIAYIASNFVKESTETYFQGLLRNDTEHYLAGVATWADSIRYTKWGRFSKNFHFIDAKDDPPTYCGVDFARDCKADGCVVSSLQNYTSQLLDSKLWQWRRTQAAKFVIHFVGDIHQPLHVENVAQGGNGIHVNWEGHEFNLHHVWDSSIAEKMLGGNRRKTYDNAFRWATDLTDEIKSGKYLTESASWIDGLLLDDPIATSMVWANESNAYVCSHVAYSTPSVFPEGPAAIVGQELAGEYFEKAAPVTELQVAKAGYRLAAWLDLIADRMSGDEEDLGEL</sequence>
<dbReference type="GO" id="GO:0004519">
    <property type="term" value="F:endonuclease activity"/>
    <property type="evidence" value="ECO:0007669"/>
    <property type="project" value="UniProtKB-KW"/>
</dbReference>
<dbReference type="GO" id="GO:0016788">
    <property type="term" value="F:hydrolase activity, acting on ester bonds"/>
    <property type="evidence" value="ECO:0007669"/>
    <property type="project" value="InterPro"/>
</dbReference>
<evidence type="ECO:0000256" key="7">
    <source>
        <dbReference type="ARBA" id="ARBA00023180"/>
    </source>
</evidence>
<organism evidence="8 9">
    <name type="scientific">Xylaria grammica</name>
    <dbReference type="NCBI Taxonomy" id="363999"/>
    <lineage>
        <taxon>Eukaryota</taxon>
        <taxon>Fungi</taxon>
        <taxon>Dikarya</taxon>
        <taxon>Ascomycota</taxon>
        <taxon>Pezizomycotina</taxon>
        <taxon>Sordariomycetes</taxon>
        <taxon>Xylariomycetidae</taxon>
        <taxon>Xylariales</taxon>
        <taxon>Xylariaceae</taxon>
        <taxon>Xylaria</taxon>
    </lineage>
</organism>
<dbReference type="GO" id="GO:0046872">
    <property type="term" value="F:metal ion binding"/>
    <property type="evidence" value="ECO:0007669"/>
    <property type="project" value="UniProtKB-KW"/>
</dbReference>
<dbReference type="GO" id="GO:0003676">
    <property type="term" value="F:nucleic acid binding"/>
    <property type="evidence" value="ECO:0007669"/>
    <property type="project" value="InterPro"/>
</dbReference>
<comment type="similarity">
    <text evidence="1">Belongs to the nuclease type I family.</text>
</comment>
<dbReference type="Pfam" id="PF02265">
    <property type="entry name" value="S1-P1_nuclease"/>
    <property type="match status" value="1"/>
</dbReference>
<evidence type="ECO:0000256" key="5">
    <source>
        <dbReference type="ARBA" id="ARBA00022801"/>
    </source>
</evidence>
<dbReference type="AlphaFoldDB" id="A0A439DI91"/>
<dbReference type="EMBL" id="RYZI01000013">
    <property type="protein sequence ID" value="RWA14116.1"/>
    <property type="molecule type" value="Genomic_DNA"/>
</dbReference>
<evidence type="ECO:0000256" key="2">
    <source>
        <dbReference type="ARBA" id="ARBA00022722"/>
    </source>
</evidence>
<dbReference type="CDD" id="cd11010">
    <property type="entry name" value="S1-P1_nuclease"/>
    <property type="match status" value="1"/>
</dbReference>
<dbReference type="Gene3D" id="1.10.575.10">
    <property type="entry name" value="P1 Nuclease"/>
    <property type="match status" value="1"/>
</dbReference>
<keyword evidence="9" id="KW-1185">Reference proteome</keyword>
<evidence type="ECO:0000313" key="9">
    <source>
        <dbReference type="Proteomes" id="UP000286045"/>
    </source>
</evidence>
<evidence type="ECO:0000256" key="1">
    <source>
        <dbReference type="ARBA" id="ARBA00009547"/>
    </source>
</evidence>
<keyword evidence="7" id="KW-0325">Glycoprotein</keyword>
<keyword evidence="3" id="KW-0479">Metal-binding</keyword>
<dbReference type="SUPFAM" id="SSF48537">
    <property type="entry name" value="Phospholipase C/P1 nuclease"/>
    <property type="match status" value="1"/>
</dbReference>
<evidence type="ECO:0000256" key="3">
    <source>
        <dbReference type="ARBA" id="ARBA00022723"/>
    </source>
</evidence>
<dbReference type="PANTHER" id="PTHR33146">
    <property type="entry name" value="ENDONUCLEASE 4"/>
    <property type="match status" value="1"/>
</dbReference>
<evidence type="ECO:0000313" key="8">
    <source>
        <dbReference type="EMBL" id="RWA14116.1"/>
    </source>
</evidence>
<protein>
    <recommendedName>
        <fullName evidence="10">Nuclease S1</fullName>
    </recommendedName>
</protein>
<keyword evidence="4" id="KW-0255">Endonuclease</keyword>
<keyword evidence="2" id="KW-0540">Nuclease</keyword>
<name>A0A439DI91_9PEZI</name>
<dbReference type="InterPro" id="IPR003154">
    <property type="entry name" value="S1/P1nuclease"/>
</dbReference>
<evidence type="ECO:0008006" key="10">
    <source>
        <dbReference type="Google" id="ProtNLM"/>
    </source>
</evidence>
<accession>A0A439DI91</accession>
<gene>
    <name evidence="8" type="ORF">EKO27_g971</name>
</gene>
<dbReference type="GO" id="GO:0006308">
    <property type="term" value="P:DNA catabolic process"/>
    <property type="evidence" value="ECO:0007669"/>
    <property type="project" value="InterPro"/>
</dbReference>
<dbReference type="Proteomes" id="UP000286045">
    <property type="component" value="Unassembled WGS sequence"/>
</dbReference>